<keyword evidence="3" id="KW-1185">Reference proteome</keyword>
<dbReference type="Proteomes" id="UP000233556">
    <property type="component" value="Unassembled WGS sequence"/>
</dbReference>
<name>A0A2I0UD91_LIMLA</name>
<gene>
    <name evidence="2" type="ORF">llap_5723</name>
</gene>
<dbReference type="AlphaFoldDB" id="A0A2I0UD91"/>
<sequence>MCGEVGLQRAAQQASFGTMTCLSSIFACSLHLEKEEKKSPSVPPGLVRPPGAWRVAKEFTLMPVFSLLWSREDRKNRNKKRGKKKIKKQKEKQKEKERKSLKKEKEKKRKNQEKVKEKNNNDLRRKEKRKKKGKGTEGKGREGKGRKGKGREEKGREGKKRQRSKCHMETAQASVVWAAKSALGLYHLCWSPFQVPGCQHSPVSSYHLGWSHLLVGAPDTPSSVSHIPRIILEKQVPWTVSGGCSWFTTISGMDPK</sequence>
<feature type="compositionally biased region" description="Basic and acidic residues" evidence="1">
    <location>
        <begin position="112"/>
        <end position="125"/>
    </location>
</feature>
<evidence type="ECO:0000256" key="1">
    <source>
        <dbReference type="SAM" id="MobiDB-lite"/>
    </source>
</evidence>
<feature type="compositionally biased region" description="Basic residues" evidence="1">
    <location>
        <begin position="99"/>
        <end position="111"/>
    </location>
</feature>
<evidence type="ECO:0000313" key="2">
    <source>
        <dbReference type="EMBL" id="PKU43963.1"/>
    </source>
</evidence>
<organism evidence="2 3">
    <name type="scientific">Limosa lapponica baueri</name>
    <dbReference type="NCBI Taxonomy" id="1758121"/>
    <lineage>
        <taxon>Eukaryota</taxon>
        <taxon>Metazoa</taxon>
        <taxon>Chordata</taxon>
        <taxon>Craniata</taxon>
        <taxon>Vertebrata</taxon>
        <taxon>Euteleostomi</taxon>
        <taxon>Archelosauria</taxon>
        <taxon>Archosauria</taxon>
        <taxon>Dinosauria</taxon>
        <taxon>Saurischia</taxon>
        <taxon>Theropoda</taxon>
        <taxon>Coelurosauria</taxon>
        <taxon>Aves</taxon>
        <taxon>Neognathae</taxon>
        <taxon>Neoaves</taxon>
        <taxon>Charadriiformes</taxon>
        <taxon>Scolopacidae</taxon>
        <taxon>Limosa</taxon>
    </lineage>
</organism>
<feature type="region of interest" description="Disordered" evidence="1">
    <location>
        <begin position="74"/>
        <end position="166"/>
    </location>
</feature>
<reference evidence="3" key="2">
    <citation type="submission" date="2017-12" db="EMBL/GenBank/DDBJ databases">
        <title>Genome sequence of the Bar-tailed Godwit (Limosa lapponica baueri).</title>
        <authorList>
            <person name="Lima N.C.B."/>
            <person name="Parody-Merino A.M."/>
            <person name="Battley P.F."/>
            <person name="Fidler A.E."/>
            <person name="Prosdocimi F."/>
        </authorList>
    </citation>
    <scope>NUCLEOTIDE SEQUENCE [LARGE SCALE GENOMIC DNA]</scope>
</reference>
<evidence type="ECO:0000313" key="3">
    <source>
        <dbReference type="Proteomes" id="UP000233556"/>
    </source>
</evidence>
<feature type="compositionally biased region" description="Basic and acidic residues" evidence="1">
    <location>
        <begin position="134"/>
        <end position="156"/>
    </location>
</feature>
<dbReference type="EMBL" id="KZ505859">
    <property type="protein sequence ID" value="PKU43963.1"/>
    <property type="molecule type" value="Genomic_DNA"/>
</dbReference>
<protein>
    <submittedName>
        <fullName evidence="2">Uncharacterized protein</fullName>
    </submittedName>
</protein>
<feature type="compositionally biased region" description="Basic residues" evidence="1">
    <location>
        <begin position="76"/>
        <end position="91"/>
    </location>
</feature>
<accession>A0A2I0UD91</accession>
<reference evidence="3" key="1">
    <citation type="submission" date="2017-11" db="EMBL/GenBank/DDBJ databases">
        <authorList>
            <person name="Lima N.C."/>
            <person name="Parody-Merino A.M."/>
            <person name="Battley P.F."/>
            <person name="Fidler A.E."/>
            <person name="Prosdocimi F."/>
        </authorList>
    </citation>
    <scope>NUCLEOTIDE SEQUENCE [LARGE SCALE GENOMIC DNA]</scope>
</reference>
<proteinExistence type="predicted"/>